<keyword evidence="3" id="KW-1185">Reference proteome</keyword>
<evidence type="ECO:0000313" key="2">
    <source>
        <dbReference type="EMBL" id="SFL36935.1"/>
    </source>
</evidence>
<dbReference type="STRING" id="582667.SAMN05192568_100418"/>
<dbReference type="SUPFAM" id="SSF109604">
    <property type="entry name" value="HD-domain/PDEase-like"/>
    <property type="match status" value="1"/>
</dbReference>
<proteinExistence type="predicted"/>
<organism evidence="2 3">
    <name type="scientific">Methylobacterium pseudosasicola</name>
    <dbReference type="NCBI Taxonomy" id="582667"/>
    <lineage>
        <taxon>Bacteria</taxon>
        <taxon>Pseudomonadati</taxon>
        <taxon>Pseudomonadota</taxon>
        <taxon>Alphaproteobacteria</taxon>
        <taxon>Hyphomicrobiales</taxon>
        <taxon>Methylobacteriaceae</taxon>
        <taxon>Methylobacterium</taxon>
    </lineage>
</organism>
<dbReference type="InterPro" id="IPR003607">
    <property type="entry name" value="HD/PDEase_dom"/>
</dbReference>
<dbReference type="Gene3D" id="1.10.3210.10">
    <property type="entry name" value="Hypothetical protein af1432"/>
    <property type="match status" value="1"/>
</dbReference>
<dbReference type="GO" id="GO:0008081">
    <property type="term" value="F:phosphoric diester hydrolase activity"/>
    <property type="evidence" value="ECO:0007669"/>
    <property type="project" value="UniProtKB-ARBA"/>
</dbReference>
<dbReference type="OrthoDB" id="9802066at2"/>
<dbReference type="SMART" id="SM00471">
    <property type="entry name" value="HDc"/>
    <property type="match status" value="1"/>
</dbReference>
<dbReference type="PANTHER" id="PTHR43155">
    <property type="entry name" value="CYCLIC DI-GMP PHOSPHODIESTERASE PA4108-RELATED"/>
    <property type="match status" value="1"/>
</dbReference>
<sequence>MGELLLISDDLRRAERLARDFGASTASRIHDLYDDEPFAAHPGAIVSDVERLTSDAIIRLRRILGQVRGKGVPYLFLVHGNAARAEAQAQVLGADGLLSASASARQLLDTLGRMRAPLRSVPVAVQAHACEAGQFLKQVLLSGKPITPVVAEIGTDLVVRAVSDSGIHDWIRAVQRFDDATHQHCLLVASLAAAFSAVLGLRAADRHRLTKAALLHDVGKIHVPTEILNKPGKLTESETAVMRTHPARGYHMLVGAGFEDGMLAAVRSHHEMLDGSGYPDQLPAREIPDLVRLVTICDVYGALIERRPYRAPMPGERAYGVLKGMAGRLDADFVRAFQPVAAAKAGA</sequence>
<feature type="domain" description="HD-GYP" evidence="1">
    <location>
        <begin position="159"/>
        <end position="347"/>
    </location>
</feature>
<dbReference type="AlphaFoldDB" id="A0A1I4H409"/>
<evidence type="ECO:0000259" key="1">
    <source>
        <dbReference type="PROSITE" id="PS51832"/>
    </source>
</evidence>
<dbReference type="NCBIfam" id="TIGR00277">
    <property type="entry name" value="HDIG"/>
    <property type="match status" value="1"/>
</dbReference>
<dbReference type="InterPro" id="IPR006675">
    <property type="entry name" value="HDIG_dom"/>
</dbReference>
<evidence type="ECO:0000313" key="3">
    <source>
        <dbReference type="Proteomes" id="UP000199048"/>
    </source>
</evidence>
<accession>A0A1I4H409</accession>
<name>A0A1I4H409_9HYPH</name>
<dbReference type="Pfam" id="PF13487">
    <property type="entry name" value="HD_5"/>
    <property type="match status" value="1"/>
</dbReference>
<protein>
    <submittedName>
        <fullName evidence="2">HDIG domain-containing protein</fullName>
    </submittedName>
</protein>
<gene>
    <name evidence="2" type="ORF">SAMN05192568_100418</name>
</gene>
<dbReference type="InterPro" id="IPR037522">
    <property type="entry name" value="HD_GYP_dom"/>
</dbReference>
<reference evidence="3" key="1">
    <citation type="submission" date="2016-10" db="EMBL/GenBank/DDBJ databases">
        <authorList>
            <person name="Varghese N."/>
            <person name="Submissions S."/>
        </authorList>
    </citation>
    <scope>NUCLEOTIDE SEQUENCE [LARGE SCALE GENOMIC DNA]</scope>
    <source>
        <strain evidence="3">BL36</strain>
    </source>
</reference>
<dbReference type="EMBL" id="FOTK01000004">
    <property type="protein sequence ID" value="SFL36935.1"/>
    <property type="molecule type" value="Genomic_DNA"/>
</dbReference>
<dbReference type="RefSeq" id="WP_092037916.1">
    <property type="nucleotide sequence ID" value="NZ_FOTK01000004.1"/>
</dbReference>
<dbReference type="CDD" id="cd00077">
    <property type="entry name" value="HDc"/>
    <property type="match status" value="1"/>
</dbReference>
<dbReference type="PANTHER" id="PTHR43155:SF2">
    <property type="entry name" value="CYCLIC DI-GMP PHOSPHODIESTERASE PA4108"/>
    <property type="match status" value="1"/>
</dbReference>
<dbReference type="Proteomes" id="UP000199048">
    <property type="component" value="Unassembled WGS sequence"/>
</dbReference>
<dbReference type="PROSITE" id="PS51832">
    <property type="entry name" value="HD_GYP"/>
    <property type="match status" value="1"/>
</dbReference>